<dbReference type="GO" id="GO:0005840">
    <property type="term" value="C:ribosome"/>
    <property type="evidence" value="ECO:0007669"/>
    <property type="project" value="UniProtKB-KW"/>
</dbReference>
<organism evidence="4 5">
    <name type="scientific">Pricia mediterranea</name>
    <dbReference type="NCBI Taxonomy" id="3076079"/>
    <lineage>
        <taxon>Bacteria</taxon>
        <taxon>Pseudomonadati</taxon>
        <taxon>Bacteroidota</taxon>
        <taxon>Flavobacteriia</taxon>
        <taxon>Flavobacteriales</taxon>
        <taxon>Flavobacteriaceae</taxon>
        <taxon>Pricia</taxon>
    </lineage>
</organism>
<evidence type="ECO:0000313" key="4">
    <source>
        <dbReference type="EMBL" id="MDT7827137.1"/>
    </source>
</evidence>
<feature type="domain" description="Large ribosomal subunit protein bL12 C-terminal" evidence="1">
    <location>
        <begin position="80"/>
        <end position="145"/>
    </location>
</feature>
<feature type="domain" description="Tc toxin complex TcA C-terminal TcB-binding" evidence="2">
    <location>
        <begin position="2196"/>
        <end position="2487"/>
    </location>
</feature>
<dbReference type="Pfam" id="PF20220">
    <property type="entry name" value="ABC_toxin_N"/>
    <property type="match status" value="1"/>
</dbReference>
<proteinExistence type="predicted"/>
<dbReference type="InterPro" id="IPR014719">
    <property type="entry name" value="Ribosomal_bL12_C/ClpS-like"/>
</dbReference>
<protein>
    <submittedName>
        <fullName evidence="4">Ribosomal protein L7/L12</fullName>
    </submittedName>
</protein>
<dbReference type="Gene3D" id="3.30.1390.10">
    <property type="match status" value="1"/>
</dbReference>
<dbReference type="EMBL" id="JAVTTP010000001">
    <property type="protein sequence ID" value="MDT7827137.1"/>
    <property type="molecule type" value="Genomic_DNA"/>
</dbReference>
<dbReference type="InterPro" id="IPR046839">
    <property type="entry name" value="ABC_toxin_N"/>
</dbReference>
<comment type="caution">
    <text evidence="4">The sequence shown here is derived from an EMBL/GenBank/DDBJ whole genome shotgun (WGS) entry which is preliminary data.</text>
</comment>
<gene>
    <name evidence="4" type="ORF">RQM65_00475</name>
</gene>
<dbReference type="RefSeq" id="WP_314011940.1">
    <property type="nucleotide sequence ID" value="NZ_JAVTTP010000001.1"/>
</dbReference>
<dbReference type="SUPFAM" id="SSF54736">
    <property type="entry name" value="ClpS-like"/>
    <property type="match status" value="1"/>
</dbReference>
<dbReference type="Pfam" id="PF00542">
    <property type="entry name" value="Ribosomal_L12"/>
    <property type="match status" value="1"/>
</dbReference>
<evidence type="ECO:0000259" key="1">
    <source>
        <dbReference type="Pfam" id="PF00542"/>
    </source>
</evidence>
<reference evidence="4 5" key="1">
    <citation type="submission" date="2023-09" db="EMBL/GenBank/DDBJ databases">
        <title>Novel taxa isolated from Blanes Bay.</title>
        <authorList>
            <person name="Rey-Velasco X."/>
            <person name="Lucena T."/>
        </authorList>
    </citation>
    <scope>NUCLEOTIDE SEQUENCE [LARGE SCALE GENOMIC DNA]</scope>
    <source>
        <strain evidence="4 5">S334</strain>
    </source>
</reference>
<dbReference type="InterPro" id="IPR040840">
    <property type="entry name" value="TcA_TcB_BD"/>
</dbReference>
<evidence type="ECO:0000259" key="2">
    <source>
        <dbReference type="Pfam" id="PF18276"/>
    </source>
</evidence>
<accession>A0ABU3L080</accession>
<evidence type="ECO:0000313" key="5">
    <source>
        <dbReference type="Proteomes" id="UP001250656"/>
    </source>
</evidence>
<feature type="domain" description="ABC toxin N-terminal" evidence="3">
    <location>
        <begin position="1073"/>
        <end position="1189"/>
    </location>
</feature>
<evidence type="ECO:0000259" key="3">
    <source>
        <dbReference type="Pfam" id="PF20220"/>
    </source>
</evidence>
<dbReference type="InterPro" id="IPR013823">
    <property type="entry name" value="Ribosomal_bL12_C"/>
</dbReference>
<keyword evidence="4" id="KW-0687">Ribonucleoprotein</keyword>
<dbReference type="Proteomes" id="UP001250656">
    <property type="component" value="Unassembled WGS sequence"/>
</dbReference>
<dbReference type="Pfam" id="PF18276">
    <property type="entry name" value="TcA_TcB_BD"/>
    <property type="match status" value="1"/>
</dbReference>
<sequence>MKTFKITIQPAKRNTLRAIMAMLKRMLGTESTERIEELARSGGVVLEGLFQESAADYARKLREVGAVVEIEEVKTEEELFLVRLISYGTQKIQVIKAVRDLTGLGLKESKKIVDELGMVGDNLDSKSASRYKRILEDAGATVSLEPISESDDPKTIEAFAVFGNVKLANGEPAGGLLVRAYDRDLRSRELLGEATTKVDGNYQISYTSDDFKKAEKNRADLTVQVFNEIGTLIQANSERKEIIFNAKQVEEVNLIVREAEPTRPSEYERLVAMLNPLLDGAALSSLTDEEVNFLVHESEITEFEHQFPAGAQSISFLVQSIKLSEETDIPPEAFYGWAREDAGVMREENSIHIKLGKLLELDNKELSNKLHAAVERFIVPATLLENLENILEQLDGLRKTQGLLFEHLLKGKLVDDKNGNPAIGYGVKAFDSESENTLFHTTQTNQQGNFTVPYITSSEEPGTDNALLLRVYDLNGEEILQKEIASGQVDTLEFKVSIPEPPKPELPGENKLLTDLNDETDFDISGDLLGKLEELEVKTFNDFRKLGTNGQLESLSNDFGEETIHKLKAYADLSVVSDDITISKALIDNGYASPLQIADTPKHKFVEHNKGNLGKTRALQLANASRAATTYLDSAMTGAVLEIDRNANTNEFPEIREDILDILPEPKCNCGCNHALSPNAYLADLMDYITTHLDLKGSEQLTLEFLHERFHQPFDRFPNSCSFMTAEVRKVRICVEVLRHYLDQNPPQDSGSLSKAIKDYVFETYTLLLQQLGASYEEVQLADSDVQLRETLAERLGILPVRLQGSNLLLIRQSLTEFSLQRVFGLKTTDKPLQIMEGEPSYLTWQYDKLSQVWLDQDHPLEGGRDYPIIDPDLVYSSEIKSTGPALTLQRQRKGFVSRFKQEMQGKPKDLNGLDEILQEALSTSRTEITEVHALFGEGHDISDFLDGRGIAYPGFNIIVKSIKALEASNDVSDSQWDSIHHIAVRAKKQSKFEEWKREEKDASITLSPDFFVFKRRDFTVAIEEEPALQWLLSPEQRRLWENTLKARLDQKETLSMALESTVGTVEEQMLPSLRDALIGISNAEGTTLEEKAEWVTEQLQIDARTSGCAMTTRVSQAITTLQNLVFSIRTGQLDASVADFKALPDSFDTDWKWMGSYATWKAATAVYLFPENVLRPNLRVRKTSGFYKILESINSSANIDPEKASEFAIEYRDYFESVCNLIVEASCWAYTGIKDNTNLPRAKKLLFTFARPKYPGRNLYWSAYNPKAANFDYAQSYWQPLPDTQSDGDVVGVNYFNPIEGENRICIFFLKRDYSEGRLKLGVKHYSIEDLGKPKPLITLDLEDYMKDVSVRVVQRTISSVPPKIIVQSLNNNEIYQRSLNDSANGWSKDEDWQLIYSRDIINQNIKITLDEQTVGDELSFSTRISINNIRIPFYLKVLIGGGRYAKSIGGRLEAAFERDSEITLILRGTATIQILKYEVKRYGTGRTIKLTKDMVPANQLDHFEKQAFEKLNHEIATITIPGSKVNLEINQLISINSNDINSVYGTDFQHVFWGVRRSGSVSRKVYVKSLAGGVKQETDSGLAIIPPLDGSSEDNILVYQKHLGDNSFGLYAGKYANGDFDHTIIMIPEQVKYYSITNMATSAMSSVERNNKIQLSYLFNIANRVSRHIPWSNLDYLAEAYYFVPILVAQTLQENGYFEASLDWYRSVYDYGLPQSNQKQVYPHSFLERGTAESQDFNRSDDWFEDPLNPHSIASSRKNAYLKFTLYGLIECLIEYADEQFTYDTPESLAKARTLYVTALELMEHEVLKKEETECNDLVIDILNAIDDPDDRDFYYGMLKPALKQLSKNKVAALAEDTVTVYEADLSEDVKIAKIKELVNENIEGQTTDTYKEVAAKNQKSRWKTFDLLSTHERFAGPLTDIRNTVFINGSGRDFEIPEVSDTLDFGPTDYVTKANFSFCIPANPVLDRLRMRASLNLEKLRTCRNIAGLQREVEFYETSIGVDGSLPSIGASGKITLPSTSSQPPTLYRYSVLMNRAKEFANLAQQIESAYLSALQGKEAELYSQLKARQDLDLSKAGVRLQDLRVDQAVESVTLAELQKDSAEIQVGHYQNLIIKGLLQNEKQALELMRYSQLLPDSISVSFPLGVSASKSPSGIVQTEANIKSTYASYERREQEWRFAKQLAEQDTRIGRQQIQIAESSLEITDQERSIAVLQTDHAETTLDFLVNKDLNADLYRWMSGILRKVYAFFLQQATAIAFTAERQLAFERQEGIAGYIQNNYWNAIEGSAQSSAFEENGSTDRLGLTGSARLMQDLYRLDQYAFDTEERKQQLSVNISLARLDPFAFQQFRESGVLPFDTPQELFDRRFPGQYLRLIKRVRVSLIALVPPVEGISATLQSTGISRVVIGHDIFQKKVIRREPETISFTSPSNASGIFELNPNPEMLLPFEGNGVDTRWEFSLPKASNNMDYNSIADVIFTIEYTALYNATYKKQVEQELDRYLEADRAFSFRQEFADAWYDLNNPDLTDTPMSVAFETMRADFSANSKGLNISQILLYFISDEKLSEMLKAELTFIQNGNTMGGEATPIDGIVSTRRGNGSSWIPITGHNPEGKWQLSMPDNQDIKNLFTAEKIKDILFVITYSGQSPEWPS</sequence>
<keyword evidence="5" id="KW-1185">Reference proteome</keyword>
<name>A0ABU3L080_9FLAO</name>
<keyword evidence="4" id="KW-0689">Ribosomal protein</keyword>